<gene>
    <name evidence="2" type="ORF">NKR23_g2612</name>
</gene>
<feature type="compositionally biased region" description="Basic and acidic residues" evidence="1">
    <location>
        <begin position="90"/>
        <end position="104"/>
    </location>
</feature>
<dbReference type="Proteomes" id="UP001174694">
    <property type="component" value="Unassembled WGS sequence"/>
</dbReference>
<sequence>MDRPAKRLKVGQAAYDAEEDEDELGLEPEEFVAKQDPGYQLEKGRAIAAHKLKSTFEHIFEKYEKDFTGIGDEIDLRTGDIVVDNGHLHSMRDAQDTGEDDRGQVEGADDQDDANTSEEEDRILLGASPAKNRPMKALSRPKASASQLGTWPRLTSLMGGGPRLSSMFSPRFPFMGAAPPPLGSFGFGAGTMDTAWSVPELPPAAFNTAFRPNYAVGGAKSRQINKKTVIRKSLQGPEDADAEDDDILLGVGRTDLHITTQTKTVPDSSKDVAATADTADGATNLVVSDDGVMPDAAEDATVVAQLQPVSTENGEKGGHEKQHPRGGATGAETGNGKKTSKRRHSQLKRHDDVAVVDIRPEKKRKPKRGRPVVVEQKLPQVRPVKENHDTATNTAEKAITRPTTRRRRAAAVEQKPAEVRLVKDHHGPVPESAEESRPIPTTKRRPVIVEQKLPEAQSVEKGRDPTLNAVEENPPVSATRRSRRSETSSKVLVVKSQKRPRPGSKPQPGNKPGSRRSLREETRTEVHDIPQSASKKMHTKKFFIEIVLKKTDNRETATAIQALEDEGSTVDTSTPFINGLAPPVPSTQDIEEVPDPSASVSRASMAPVNPPESVEAFSRNIVDPSYTFSDEDEAMPLRKIDKDRCEQEADSIDVAEEEIAVAEETTTTESFSITARVSPEIQKAKVDRRRSSKRLRPPDTQMGGNKGKGREATKEGKSTIKDIPPATQQPTPPKDNPHTSPRQDISASTSSPTPGGTEDQPKVKSKAGRRPKSTTKQTASSPKTPQGSSNTPNITTPDTAKTPPSRTSLISLVSDDEEDELSLGPDDFSHSFSAHTSAARNFLFQRGASSSSRPTSTPRRKASGSLRRSLLLSSHSKKTGGHAPAQHGDSSPLGPGRGLSSGKDGRRKSSGGVLAGSAGSFRRHSTSPVGSLVRTPGGTMRRCGEDGFRCDRDFCFICM</sequence>
<feature type="compositionally biased region" description="Low complexity" evidence="1">
    <location>
        <begin position="662"/>
        <end position="675"/>
    </location>
</feature>
<dbReference type="GO" id="GO:0005634">
    <property type="term" value="C:nucleus"/>
    <property type="evidence" value="ECO:0007669"/>
    <property type="project" value="InterPro"/>
</dbReference>
<feature type="compositionally biased region" description="Polar residues" evidence="1">
    <location>
        <begin position="774"/>
        <end position="811"/>
    </location>
</feature>
<dbReference type="EMBL" id="JANBVO010000005">
    <property type="protein sequence ID" value="KAJ9151729.1"/>
    <property type="molecule type" value="Genomic_DNA"/>
</dbReference>
<feature type="compositionally biased region" description="Low complexity" evidence="1">
    <location>
        <begin position="890"/>
        <end position="902"/>
    </location>
</feature>
<dbReference type="Gene3D" id="1.10.20.10">
    <property type="entry name" value="Histone, subunit A"/>
    <property type="match status" value="1"/>
</dbReference>
<feature type="region of interest" description="Disordered" evidence="1">
    <location>
        <begin position="90"/>
        <end position="144"/>
    </location>
</feature>
<feature type="compositionally biased region" description="Basic residues" evidence="1">
    <location>
        <begin position="763"/>
        <end position="773"/>
    </location>
</feature>
<dbReference type="PANTHER" id="PTHR15992:SF5">
    <property type="entry name" value="HOLLIDAY JUNCTION RECOGNITION PROTEIN"/>
    <property type="match status" value="1"/>
</dbReference>
<evidence type="ECO:0000313" key="2">
    <source>
        <dbReference type="EMBL" id="KAJ9151729.1"/>
    </source>
</evidence>
<feature type="region of interest" description="Disordered" evidence="1">
    <location>
        <begin position="1"/>
        <end position="24"/>
    </location>
</feature>
<evidence type="ECO:0000256" key="1">
    <source>
        <dbReference type="SAM" id="MobiDB-lite"/>
    </source>
</evidence>
<reference evidence="2" key="1">
    <citation type="submission" date="2022-07" db="EMBL/GenBank/DDBJ databases">
        <title>Fungi with potential for degradation of polypropylene.</title>
        <authorList>
            <person name="Gostincar C."/>
        </authorList>
    </citation>
    <scope>NUCLEOTIDE SEQUENCE</scope>
    <source>
        <strain evidence="2">EXF-13308</strain>
    </source>
</reference>
<dbReference type="AlphaFoldDB" id="A0AA38VHV4"/>
<proteinExistence type="predicted"/>
<feature type="compositionally biased region" description="Acidic residues" evidence="1">
    <location>
        <begin position="107"/>
        <end position="121"/>
    </location>
</feature>
<accession>A0AA38VHV4</accession>
<feature type="compositionally biased region" description="Low complexity" evidence="1">
    <location>
        <begin position="748"/>
        <end position="757"/>
    </location>
</feature>
<dbReference type="GO" id="GO:0046982">
    <property type="term" value="F:protein heterodimerization activity"/>
    <property type="evidence" value="ECO:0007669"/>
    <property type="project" value="InterPro"/>
</dbReference>
<dbReference type="Pfam" id="PF10384">
    <property type="entry name" value="Scm3"/>
    <property type="match status" value="1"/>
</dbReference>
<dbReference type="GO" id="GO:0042393">
    <property type="term" value="F:histone binding"/>
    <property type="evidence" value="ECO:0007669"/>
    <property type="project" value="InterPro"/>
</dbReference>
<feature type="compositionally biased region" description="Basic residues" evidence="1">
    <location>
        <begin position="361"/>
        <end position="370"/>
    </location>
</feature>
<feature type="region of interest" description="Disordered" evidence="1">
    <location>
        <begin position="845"/>
        <end position="938"/>
    </location>
</feature>
<feature type="region of interest" description="Disordered" evidence="1">
    <location>
        <begin position="660"/>
        <end position="832"/>
    </location>
</feature>
<feature type="compositionally biased region" description="Basic residues" evidence="1">
    <location>
        <begin position="686"/>
        <end position="695"/>
    </location>
</feature>
<feature type="compositionally biased region" description="Polar residues" evidence="1">
    <location>
        <begin position="738"/>
        <end position="747"/>
    </location>
</feature>
<feature type="compositionally biased region" description="Low complexity" evidence="1">
    <location>
        <begin position="849"/>
        <end position="874"/>
    </location>
</feature>
<evidence type="ECO:0000313" key="3">
    <source>
        <dbReference type="Proteomes" id="UP001174694"/>
    </source>
</evidence>
<feature type="compositionally biased region" description="Basic and acidic residues" evidence="1">
    <location>
        <begin position="517"/>
        <end position="528"/>
    </location>
</feature>
<feature type="region of interest" description="Disordered" evidence="1">
    <location>
        <begin position="561"/>
        <end position="617"/>
    </location>
</feature>
<dbReference type="InterPro" id="IPR009072">
    <property type="entry name" value="Histone-fold"/>
</dbReference>
<feature type="compositionally biased region" description="Basic and acidic residues" evidence="1">
    <location>
        <begin position="708"/>
        <end position="720"/>
    </location>
</feature>
<feature type="region of interest" description="Disordered" evidence="1">
    <location>
        <begin position="309"/>
        <end position="535"/>
    </location>
</feature>
<feature type="compositionally biased region" description="Basic and acidic residues" evidence="1">
    <location>
        <begin position="313"/>
        <end position="323"/>
    </location>
</feature>
<dbReference type="InterPro" id="IPR018465">
    <property type="entry name" value="Scm3/HJURP"/>
</dbReference>
<comment type="caution">
    <text evidence="2">The sequence shown here is derived from an EMBL/GenBank/DDBJ whole genome shotgun (WGS) entry which is preliminary data.</text>
</comment>
<organism evidence="2 3">
    <name type="scientific">Pleurostoma richardsiae</name>
    <dbReference type="NCBI Taxonomy" id="41990"/>
    <lineage>
        <taxon>Eukaryota</taxon>
        <taxon>Fungi</taxon>
        <taxon>Dikarya</taxon>
        <taxon>Ascomycota</taxon>
        <taxon>Pezizomycotina</taxon>
        <taxon>Sordariomycetes</taxon>
        <taxon>Sordariomycetidae</taxon>
        <taxon>Calosphaeriales</taxon>
        <taxon>Pleurostomataceae</taxon>
        <taxon>Pleurostoma</taxon>
    </lineage>
</organism>
<feature type="compositionally biased region" description="Basic and acidic residues" evidence="1">
    <location>
        <begin position="415"/>
        <end position="428"/>
    </location>
</feature>
<keyword evidence="3" id="KW-1185">Reference proteome</keyword>
<protein>
    <submittedName>
        <fullName evidence="2">Uncharacterized protein</fullName>
    </submittedName>
</protein>
<name>A0AA38VHV4_9PEZI</name>
<dbReference type="PANTHER" id="PTHR15992">
    <property type="entry name" value="HOLLIDAY JUNCTION RECOGNITION PROTEIN"/>
    <property type="match status" value="1"/>
</dbReference>
<feature type="compositionally biased region" description="Low complexity" evidence="1">
    <location>
        <begin position="910"/>
        <end position="920"/>
    </location>
</feature>
<feature type="compositionally biased region" description="Basic residues" evidence="1">
    <location>
        <begin position="338"/>
        <end position="347"/>
    </location>
</feature>